<dbReference type="AlphaFoldDB" id="A0A060RDQ5"/>
<sequence length="506" mass="53693">MMNRTLKVEIIIVKDRLVIDSITTVGAVGKVVGYLANSIGLDGKSAYQIAVKYGYKGTEQEYGYYPITQGNYAKEAVETANSAATAAVQSKTDAEQATAKANTATQWAQNAAQNATEQAALAQSAAQVALAKATAAHNAADNANAKATVAHAAADNANSKAALADTKATYATMQGDHAKTQGDFAKAQGDYASGKAAQYLLVTVTGSTTAPTFSFTKVNFDAVVGAINNGAPIFVKLTDNRSTGSKPIDLSGIHPAVWNTTLSQIEVQNPNIARGFYLNGITPTNRGCVSIDTAKYLANSAGFAKFNPTTGYYEVYNNIPWMSGIIDVTEAQMSNSYCRYYGFSGTASNRGSYATNIIRFNYPFKPLLQYNDLTGPSDISGAFRDVAIENLVLNASVEKVTLYGNLLYLFYGAYPKNIPNIIDVSNATNVTGIIGAGVINCRLSGLKISMNIRYATNISRDSLLYLINNSANISTVITITLEATALARLTPEDIALASSRNITLTA</sequence>
<gene>
    <name evidence="1" type="ORF">BN938_1952</name>
</gene>
<name>A0A060RDQ5_9BACT</name>
<dbReference type="HOGENOM" id="CLU_538409_0_0_10"/>
<accession>A0A060RDQ5</accession>
<dbReference type="EMBL" id="HG934468">
    <property type="protein sequence ID" value="CDN32029.1"/>
    <property type="molecule type" value="Genomic_DNA"/>
</dbReference>
<protein>
    <submittedName>
        <fullName evidence="1">Uncharacterized protein</fullName>
    </submittedName>
</protein>
<dbReference type="KEGG" id="rbc:BN938_1952"/>
<evidence type="ECO:0000313" key="1">
    <source>
        <dbReference type="EMBL" id="CDN32029.1"/>
    </source>
</evidence>
<proteinExistence type="predicted"/>
<dbReference type="PATRIC" id="fig|1433126.3.peg.1928"/>
<organism evidence="1 2">
    <name type="scientific">Mucinivorans hirudinis</name>
    <dbReference type="NCBI Taxonomy" id="1433126"/>
    <lineage>
        <taxon>Bacteria</taxon>
        <taxon>Pseudomonadati</taxon>
        <taxon>Bacteroidota</taxon>
        <taxon>Bacteroidia</taxon>
        <taxon>Bacteroidales</taxon>
        <taxon>Rikenellaceae</taxon>
        <taxon>Mucinivorans</taxon>
    </lineage>
</organism>
<reference evidence="1 2" key="1">
    <citation type="journal article" date="2015" name="Genome Announc.">
        <title>Complete Genome Sequence of the Novel Leech Symbiont Mucinivorans hirudinis M3T.</title>
        <authorList>
            <person name="Nelson M.C."/>
            <person name="Bomar L."/>
            <person name="Graf J."/>
        </authorList>
    </citation>
    <scope>NUCLEOTIDE SEQUENCE [LARGE SCALE GENOMIC DNA]</scope>
    <source>
        <strain evidence="2">M3</strain>
    </source>
</reference>
<evidence type="ECO:0000313" key="2">
    <source>
        <dbReference type="Proteomes" id="UP000027616"/>
    </source>
</evidence>
<keyword evidence="2" id="KW-1185">Reference proteome</keyword>
<dbReference type="Proteomes" id="UP000027616">
    <property type="component" value="Chromosome I"/>
</dbReference>
<dbReference type="STRING" id="1433126.BN938_1952"/>